<comment type="caution">
    <text evidence="1">The sequence shown here is derived from an EMBL/GenBank/DDBJ whole genome shotgun (WGS) entry which is preliminary data.</text>
</comment>
<sequence length="129" mass="14954">MSEGDFIAIEARYHMTCLNRSANWIGYKQMFPTPTKKSLLLQLAELVSYVEDKIADSEVIPVFKLRHFVEFFKKRLEQLTGESKGCNMLITVKEGMGDAVHKSCELDAEIDIMNVARIVKQIRYMIYER</sequence>
<reference evidence="1" key="1">
    <citation type="journal article" date="2021" name="Sci. Adv.">
        <title>The American lobster genome reveals insights on longevity, neural, and immune adaptations.</title>
        <authorList>
            <person name="Polinski J.M."/>
            <person name="Zimin A.V."/>
            <person name="Clark K.F."/>
            <person name="Kohn A.B."/>
            <person name="Sadowski N."/>
            <person name="Timp W."/>
            <person name="Ptitsyn A."/>
            <person name="Khanna P."/>
            <person name="Romanova D.Y."/>
            <person name="Williams P."/>
            <person name="Greenwood S.J."/>
            <person name="Moroz L.L."/>
            <person name="Walt D.R."/>
            <person name="Bodnar A.G."/>
        </authorList>
    </citation>
    <scope>NUCLEOTIDE SEQUENCE</scope>
    <source>
        <strain evidence="1">GMGI-L3</strain>
    </source>
</reference>
<feature type="non-terminal residue" evidence="1">
    <location>
        <position position="129"/>
    </location>
</feature>
<evidence type="ECO:0000313" key="2">
    <source>
        <dbReference type="Proteomes" id="UP000747542"/>
    </source>
</evidence>
<accession>A0A8J5JS22</accession>
<organism evidence="1 2">
    <name type="scientific">Homarus americanus</name>
    <name type="common">American lobster</name>
    <dbReference type="NCBI Taxonomy" id="6706"/>
    <lineage>
        <taxon>Eukaryota</taxon>
        <taxon>Metazoa</taxon>
        <taxon>Ecdysozoa</taxon>
        <taxon>Arthropoda</taxon>
        <taxon>Crustacea</taxon>
        <taxon>Multicrustacea</taxon>
        <taxon>Malacostraca</taxon>
        <taxon>Eumalacostraca</taxon>
        <taxon>Eucarida</taxon>
        <taxon>Decapoda</taxon>
        <taxon>Pleocyemata</taxon>
        <taxon>Astacidea</taxon>
        <taxon>Nephropoidea</taxon>
        <taxon>Nephropidae</taxon>
        <taxon>Homarus</taxon>
    </lineage>
</organism>
<dbReference type="EMBL" id="JAHLQT010035566">
    <property type="protein sequence ID" value="KAG7158154.1"/>
    <property type="molecule type" value="Genomic_DNA"/>
</dbReference>
<proteinExistence type="predicted"/>
<evidence type="ECO:0000313" key="1">
    <source>
        <dbReference type="EMBL" id="KAG7158154.1"/>
    </source>
</evidence>
<protein>
    <submittedName>
        <fullName evidence="1">Uncharacterized protein</fullName>
    </submittedName>
</protein>
<name>A0A8J5JS22_HOMAM</name>
<gene>
    <name evidence="1" type="ORF">Hamer_G008772</name>
</gene>
<dbReference type="AlphaFoldDB" id="A0A8J5JS22"/>
<keyword evidence="2" id="KW-1185">Reference proteome</keyword>
<dbReference type="Proteomes" id="UP000747542">
    <property type="component" value="Unassembled WGS sequence"/>
</dbReference>